<evidence type="ECO:0000313" key="8">
    <source>
        <dbReference type="Proteomes" id="UP001238088"/>
    </source>
</evidence>
<evidence type="ECO:0000256" key="4">
    <source>
        <dbReference type="ARBA" id="ARBA00022801"/>
    </source>
</evidence>
<dbReference type="EC" id="3.2.2.21" evidence="2"/>
<keyword evidence="7" id="KW-0326">Glycosidase</keyword>
<dbReference type="SUPFAM" id="SSF48150">
    <property type="entry name" value="DNA-glycosylase"/>
    <property type="match status" value="1"/>
</dbReference>
<dbReference type="Pfam" id="PF00730">
    <property type="entry name" value="HhH-GPD"/>
    <property type="match status" value="1"/>
</dbReference>
<gene>
    <name evidence="7" type="ORF">J2S17_003747</name>
</gene>
<keyword evidence="8" id="KW-1185">Reference proteome</keyword>
<dbReference type="GO" id="GO:0003905">
    <property type="term" value="F:alkylbase DNA N-glycosylase activity"/>
    <property type="evidence" value="ECO:0007669"/>
    <property type="project" value="UniProtKB-EC"/>
</dbReference>
<keyword evidence="3" id="KW-0227">DNA damage</keyword>
<dbReference type="InterPro" id="IPR003265">
    <property type="entry name" value="HhH-GPD_domain"/>
</dbReference>
<sequence>MNRYGKDGGTVIELAVPLEFSFTECLIFLERSDQELLHQTRQGYLYKLIKIGQELVLLKIGSTGTSLQIEFPIKTPSKDAQATAIKYVKEWFDLDKNLRAFYETASKDKMLKKVAEEYAGLRVVGIPDLFEAITWAIMGQQINLKFAYTLKQRFVQEYGEHVDYDGQSFWLFPEYETIADLSVEHLRKLQFTTRKAEYIIGIAHSMRSGSLSKNKLIQMESIEKIHRGLTSLRGIGDWTADYVLMKCFRHQDAFPIADVGLHLAMQKQLGLDRKPAIEEIKDRSKDWIGWRGYATFYLWRSLYDESNKSRL</sequence>
<dbReference type="SMART" id="SM00478">
    <property type="entry name" value="ENDO3c"/>
    <property type="match status" value="1"/>
</dbReference>
<dbReference type="InterPro" id="IPR051912">
    <property type="entry name" value="Alkylbase_DNA_Glycosylase/TA"/>
</dbReference>
<protein>
    <recommendedName>
        <fullName evidence="2">DNA-3-methyladenine glycosylase II</fullName>
        <ecNumber evidence="2">3.2.2.21</ecNumber>
    </recommendedName>
</protein>
<keyword evidence="5" id="KW-0234">DNA repair</keyword>
<dbReference type="EMBL" id="JAUSUB010000017">
    <property type="protein sequence ID" value="MDQ0271859.1"/>
    <property type="molecule type" value="Genomic_DNA"/>
</dbReference>
<evidence type="ECO:0000313" key="7">
    <source>
        <dbReference type="EMBL" id="MDQ0271859.1"/>
    </source>
</evidence>
<dbReference type="RefSeq" id="WP_307477181.1">
    <property type="nucleotide sequence ID" value="NZ_JAUSUB010000017.1"/>
</dbReference>
<dbReference type="Gene3D" id="3.30.310.20">
    <property type="entry name" value="DNA-3-methyladenine glycosylase AlkA, N-terminal domain"/>
    <property type="match status" value="1"/>
</dbReference>
<name>A0ABU0AKS6_9BACI</name>
<accession>A0ABU0AKS6</accession>
<reference evidence="7 8" key="1">
    <citation type="submission" date="2023-07" db="EMBL/GenBank/DDBJ databases">
        <title>Genomic Encyclopedia of Type Strains, Phase IV (KMG-IV): sequencing the most valuable type-strain genomes for metagenomic binning, comparative biology and taxonomic classification.</title>
        <authorList>
            <person name="Goeker M."/>
        </authorList>
    </citation>
    <scope>NUCLEOTIDE SEQUENCE [LARGE SCALE GENOMIC DNA]</scope>
    <source>
        <strain evidence="7 8">DSM 23494</strain>
    </source>
</reference>
<evidence type="ECO:0000256" key="1">
    <source>
        <dbReference type="ARBA" id="ARBA00000086"/>
    </source>
</evidence>
<dbReference type="InterPro" id="IPR011257">
    <property type="entry name" value="DNA_glycosylase"/>
</dbReference>
<dbReference type="Gene3D" id="1.10.1670.10">
    <property type="entry name" value="Helix-hairpin-Helix base-excision DNA repair enzymes (C-terminal)"/>
    <property type="match status" value="1"/>
</dbReference>
<comment type="catalytic activity">
    <reaction evidence="1">
        <text>Hydrolysis of alkylated DNA, releasing 3-methyladenine, 3-methylguanine, 7-methylguanine and 7-methyladenine.</text>
        <dbReference type="EC" id="3.2.2.21"/>
    </reaction>
</comment>
<dbReference type="Gene3D" id="1.10.340.30">
    <property type="entry name" value="Hypothetical protein, domain 2"/>
    <property type="match status" value="1"/>
</dbReference>
<dbReference type="PANTHER" id="PTHR43003:SF12">
    <property type="entry name" value="DNA-3-METHYLADENINE GLYCOSYLASE"/>
    <property type="match status" value="1"/>
</dbReference>
<organism evidence="7 8">
    <name type="scientific">Cytobacillus purgationiresistens</name>
    <dbReference type="NCBI Taxonomy" id="863449"/>
    <lineage>
        <taxon>Bacteria</taxon>
        <taxon>Bacillati</taxon>
        <taxon>Bacillota</taxon>
        <taxon>Bacilli</taxon>
        <taxon>Bacillales</taxon>
        <taxon>Bacillaceae</taxon>
        <taxon>Cytobacillus</taxon>
    </lineage>
</organism>
<proteinExistence type="predicted"/>
<dbReference type="Pfam" id="PF07934">
    <property type="entry name" value="OGG_N"/>
    <property type="match status" value="1"/>
</dbReference>
<evidence type="ECO:0000256" key="2">
    <source>
        <dbReference type="ARBA" id="ARBA00012000"/>
    </source>
</evidence>
<dbReference type="CDD" id="cd00056">
    <property type="entry name" value="ENDO3c"/>
    <property type="match status" value="1"/>
</dbReference>
<keyword evidence="4 7" id="KW-0378">Hydrolase</keyword>
<dbReference type="InterPro" id="IPR037046">
    <property type="entry name" value="AlkA_N_sf"/>
</dbReference>
<dbReference type="InterPro" id="IPR012904">
    <property type="entry name" value="OGG_N"/>
</dbReference>
<evidence type="ECO:0000256" key="3">
    <source>
        <dbReference type="ARBA" id="ARBA00022763"/>
    </source>
</evidence>
<dbReference type="InterPro" id="IPR023170">
    <property type="entry name" value="HhH_base_excis_C"/>
</dbReference>
<feature type="domain" description="HhH-GPD" evidence="6">
    <location>
        <begin position="138"/>
        <end position="303"/>
    </location>
</feature>
<comment type="caution">
    <text evidence="7">The sequence shown here is derived from an EMBL/GenBank/DDBJ whole genome shotgun (WGS) entry which is preliminary data.</text>
</comment>
<evidence type="ECO:0000259" key="6">
    <source>
        <dbReference type="SMART" id="SM00478"/>
    </source>
</evidence>
<dbReference type="PANTHER" id="PTHR43003">
    <property type="entry name" value="DNA-3-METHYLADENINE GLYCOSYLASE"/>
    <property type="match status" value="1"/>
</dbReference>
<evidence type="ECO:0000256" key="5">
    <source>
        <dbReference type="ARBA" id="ARBA00023204"/>
    </source>
</evidence>
<dbReference type="Proteomes" id="UP001238088">
    <property type="component" value="Unassembled WGS sequence"/>
</dbReference>